<dbReference type="GO" id="GO:0035099">
    <property type="term" value="P:hemocyte migration"/>
    <property type="evidence" value="ECO:0007669"/>
    <property type="project" value="UniProtKB-ARBA"/>
</dbReference>
<comment type="caution">
    <text evidence="10">The sequence shown here is derived from an EMBL/GenBank/DDBJ whole genome shotgun (WGS) entry which is preliminary data.</text>
</comment>
<evidence type="ECO:0000256" key="3">
    <source>
        <dbReference type="ARBA" id="ARBA00022475"/>
    </source>
</evidence>
<keyword evidence="3" id="KW-1003">Cell membrane</keyword>
<comment type="subcellular location">
    <subcellularLocation>
        <location evidence="1">Cell membrane</location>
        <topology evidence="1">Lipid-anchor</topology>
        <orientation evidence="1">Cytoplasmic side</orientation>
    </subcellularLocation>
</comment>
<comment type="similarity">
    <text evidence="2">Belongs to the small GTPase superfamily. Rho family.</text>
</comment>
<keyword evidence="4" id="KW-0488">Methylation</keyword>
<dbReference type="InterPro" id="IPR027417">
    <property type="entry name" value="P-loop_NTPase"/>
</dbReference>
<keyword evidence="5" id="KW-0547">Nucleotide-binding</keyword>
<dbReference type="GO" id="GO:0005886">
    <property type="term" value="C:plasma membrane"/>
    <property type="evidence" value="ECO:0007669"/>
    <property type="project" value="UniProtKB-SubCell"/>
</dbReference>
<dbReference type="SMART" id="SM00175">
    <property type="entry name" value="RAB"/>
    <property type="match status" value="1"/>
</dbReference>
<proteinExistence type="inferred from homology"/>
<dbReference type="GO" id="GO:0035006">
    <property type="term" value="P:melanization defense response"/>
    <property type="evidence" value="ECO:0007669"/>
    <property type="project" value="UniProtKB-ARBA"/>
</dbReference>
<dbReference type="InterPro" id="IPR003578">
    <property type="entry name" value="Small_GTPase_Rho"/>
</dbReference>
<evidence type="ECO:0000256" key="2">
    <source>
        <dbReference type="ARBA" id="ARBA00010142"/>
    </source>
</evidence>
<dbReference type="PRINTS" id="PR00449">
    <property type="entry name" value="RASTRNSFRMNG"/>
</dbReference>
<dbReference type="NCBIfam" id="TIGR00231">
    <property type="entry name" value="small_GTP"/>
    <property type="match status" value="1"/>
</dbReference>
<dbReference type="GO" id="GO:0001667">
    <property type="term" value="P:ameboidal-type cell migration"/>
    <property type="evidence" value="ECO:0007669"/>
    <property type="project" value="UniProtKB-ARBA"/>
</dbReference>
<dbReference type="Proteomes" id="UP001566132">
    <property type="component" value="Unassembled WGS sequence"/>
</dbReference>
<dbReference type="Gene3D" id="3.40.50.300">
    <property type="entry name" value="P-loop containing nucleotide triphosphate hydrolases"/>
    <property type="match status" value="1"/>
</dbReference>
<dbReference type="SMART" id="SM00174">
    <property type="entry name" value="RHO"/>
    <property type="match status" value="1"/>
</dbReference>
<dbReference type="InterPro" id="IPR001806">
    <property type="entry name" value="Small_GTPase"/>
</dbReference>
<organism evidence="10 11">
    <name type="scientific">Hypothenemus hampei</name>
    <name type="common">Coffee berry borer</name>
    <dbReference type="NCBI Taxonomy" id="57062"/>
    <lineage>
        <taxon>Eukaryota</taxon>
        <taxon>Metazoa</taxon>
        <taxon>Ecdysozoa</taxon>
        <taxon>Arthropoda</taxon>
        <taxon>Hexapoda</taxon>
        <taxon>Insecta</taxon>
        <taxon>Pterygota</taxon>
        <taxon>Neoptera</taxon>
        <taxon>Endopterygota</taxon>
        <taxon>Coleoptera</taxon>
        <taxon>Polyphaga</taxon>
        <taxon>Cucujiformia</taxon>
        <taxon>Curculionidae</taxon>
        <taxon>Scolytinae</taxon>
        <taxon>Hypothenemus</taxon>
    </lineage>
</organism>
<keyword evidence="7" id="KW-0472">Membrane</keyword>
<dbReference type="CDD" id="cd00157">
    <property type="entry name" value="Rho"/>
    <property type="match status" value="1"/>
</dbReference>
<protein>
    <recommendedName>
        <fullName evidence="12">Ras-like GTP-binding protein RhoL</fullName>
    </recommendedName>
</protein>
<evidence type="ECO:0000256" key="1">
    <source>
        <dbReference type="ARBA" id="ARBA00004342"/>
    </source>
</evidence>
<dbReference type="PANTHER" id="PTHR24072">
    <property type="entry name" value="RHO FAMILY GTPASE"/>
    <property type="match status" value="1"/>
</dbReference>
<dbReference type="Pfam" id="PF00071">
    <property type="entry name" value="Ras"/>
    <property type="match status" value="1"/>
</dbReference>
<sequence>MANIKITAVGDGVVGKTCLLTTYVTGEFPKEYIPTVFEHYGQKVSVDGAEYDVTLWDTAGQEDYERLRPLSYPGTDCFLACYSVSKDSASYDNIKIKWVPEIHHFCPNAPIVLVATKADLRDEPTIKCYSPEDGKKLKRKIGARRYVECSALRNQDLNRVIEEAVRVTKNGKQKPTCSIL</sequence>
<dbReference type="EMBL" id="JBDJPC010000009">
    <property type="protein sequence ID" value="KAL1491320.1"/>
    <property type="molecule type" value="Genomic_DNA"/>
</dbReference>
<name>A0ABD1EA79_HYPHA</name>
<evidence type="ECO:0000256" key="4">
    <source>
        <dbReference type="ARBA" id="ARBA00022481"/>
    </source>
</evidence>
<dbReference type="SUPFAM" id="SSF52540">
    <property type="entry name" value="P-loop containing nucleoside triphosphate hydrolases"/>
    <property type="match status" value="1"/>
</dbReference>
<dbReference type="PROSITE" id="PS51420">
    <property type="entry name" value="RHO"/>
    <property type="match status" value="1"/>
</dbReference>
<dbReference type="PROSITE" id="PS51421">
    <property type="entry name" value="RAS"/>
    <property type="match status" value="1"/>
</dbReference>
<dbReference type="PROSITE" id="PS51419">
    <property type="entry name" value="RAB"/>
    <property type="match status" value="1"/>
</dbReference>
<dbReference type="AlphaFoldDB" id="A0ABD1EA79"/>
<evidence type="ECO:0000313" key="11">
    <source>
        <dbReference type="Proteomes" id="UP001566132"/>
    </source>
</evidence>
<dbReference type="FunFam" id="3.40.50.300:FF:000983">
    <property type="entry name" value="Rho family GTPase"/>
    <property type="match status" value="1"/>
</dbReference>
<evidence type="ECO:0000256" key="8">
    <source>
        <dbReference type="ARBA" id="ARBA00023288"/>
    </source>
</evidence>
<gene>
    <name evidence="10" type="ORF">ABEB36_011933</name>
</gene>
<evidence type="ECO:0000256" key="9">
    <source>
        <dbReference type="ARBA" id="ARBA00023289"/>
    </source>
</evidence>
<dbReference type="InterPro" id="IPR005225">
    <property type="entry name" value="Small_GTP-bd"/>
</dbReference>
<keyword evidence="8" id="KW-0449">Lipoprotein</keyword>
<dbReference type="GO" id="GO:0022412">
    <property type="term" value="P:cellular process involved in reproduction in multicellular organism"/>
    <property type="evidence" value="ECO:0007669"/>
    <property type="project" value="UniProtKB-ARBA"/>
</dbReference>
<evidence type="ECO:0008006" key="12">
    <source>
        <dbReference type="Google" id="ProtNLM"/>
    </source>
</evidence>
<dbReference type="GO" id="GO:0003006">
    <property type="term" value="P:developmental process involved in reproduction"/>
    <property type="evidence" value="ECO:0007669"/>
    <property type="project" value="UniProtKB-ARBA"/>
</dbReference>
<dbReference type="GO" id="GO:0005525">
    <property type="term" value="F:GTP binding"/>
    <property type="evidence" value="ECO:0007669"/>
    <property type="project" value="UniProtKB-KW"/>
</dbReference>
<evidence type="ECO:0000256" key="7">
    <source>
        <dbReference type="ARBA" id="ARBA00023136"/>
    </source>
</evidence>
<dbReference type="SMART" id="SM00173">
    <property type="entry name" value="RAS"/>
    <property type="match status" value="1"/>
</dbReference>
<evidence type="ECO:0000256" key="5">
    <source>
        <dbReference type="ARBA" id="ARBA00022741"/>
    </source>
</evidence>
<accession>A0ABD1EA79</accession>
<keyword evidence="11" id="KW-1185">Reference proteome</keyword>
<keyword evidence="6" id="KW-0342">GTP-binding</keyword>
<evidence type="ECO:0000256" key="6">
    <source>
        <dbReference type="ARBA" id="ARBA00023134"/>
    </source>
</evidence>
<keyword evidence="9" id="KW-0636">Prenylation</keyword>
<reference evidence="10 11" key="1">
    <citation type="submission" date="2024-05" db="EMBL/GenBank/DDBJ databases">
        <title>Genetic variation in Jamaican populations of the coffee berry borer (Hypothenemus hampei).</title>
        <authorList>
            <person name="Errbii M."/>
            <person name="Myrie A."/>
        </authorList>
    </citation>
    <scope>NUCLEOTIDE SEQUENCE [LARGE SCALE GENOMIC DNA]</scope>
    <source>
        <strain evidence="10">JA-Hopewell-2020-01-JO</strain>
        <tissue evidence="10">Whole body</tissue>
    </source>
</reference>
<evidence type="ECO:0000313" key="10">
    <source>
        <dbReference type="EMBL" id="KAL1491320.1"/>
    </source>
</evidence>